<dbReference type="EMBL" id="JBEPNW010000002">
    <property type="protein sequence ID" value="MET3863117.1"/>
    <property type="molecule type" value="Genomic_DNA"/>
</dbReference>
<gene>
    <name evidence="2" type="ORF">ABIC20_000426</name>
</gene>
<evidence type="ECO:0000313" key="2">
    <source>
        <dbReference type="EMBL" id="MET3863117.1"/>
    </source>
</evidence>
<evidence type="ECO:0000259" key="1">
    <source>
        <dbReference type="Pfam" id="PF10686"/>
    </source>
</evidence>
<keyword evidence="3" id="KW-1185">Reference proteome</keyword>
<sequence>MPALALLRFLKPKVEAHATELCADALDRSSNVLITHVIQGGATGADSGAERWARASEIPVTCFRADWQRYGRQAGPLRNAKLIAEGRPDAVIAFPGGKGTADLVRKARAAGLPVVEARI</sequence>
<dbReference type="InterPro" id="IPR019627">
    <property type="entry name" value="YAcAr"/>
</dbReference>
<proteinExistence type="predicted"/>
<name>A0ABV2N9G0_9HYPH</name>
<reference evidence="2 3" key="1">
    <citation type="submission" date="2024-06" db="EMBL/GenBank/DDBJ databases">
        <title>Genomics of switchgrass bacterial isolates.</title>
        <authorList>
            <person name="Shade A."/>
        </authorList>
    </citation>
    <scope>NUCLEOTIDE SEQUENCE [LARGE SCALE GENOMIC DNA]</scope>
    <source>
        <strain evidence="2 3">PvP084</strain>
    </source>
</reference>
<comment type="caution">
    <text evidence="2">The sequence shown here is derived from an EMBL/GenBank/DDBJ whole genome shotgun (WGS) entry which is preliminary data.</text>
</comment>
<organism evidence="2 3">
    <name type="scientific">Methylobacterium radiotolerans</name>
    <dbReference type="NCBI Taxonomy" id="31998"/>
    <lineage>
        <taxon>Bacteria</taxon>
        <taxon>Pseudomonadati</taxon>
        <taxon>Pseudomonadota</taxon>
        <taxon>Alphaproteobacteria</taxon>
        <taxon>Hyphomicrobiales</taxon>
        <taxon>Methylobacteriaceae</taxon>
        <taxon>Methylobacterium</taxon>
    </lineage>
</organism>
<feature type="domain" description="YspA cpYpsA-related SLOG" evidence="1">
    <location>
        <begin position="17"/>
        <end position="70"/>
    </location>
</feature>
<protein>
    <recommendedName>
        <fullName evidence="1">YspA cpYpsA-related SLOG domain-containing protein</fullName>
    </recommendedName>
</protein>
<evidence type="ECO:0000313" key="3">
    <source>
        <dbReference type="Proteomes" id="UP001549119"/>
    </source>
</evidence>
<accession>A0ABV2N9G0</accession>
<dbReference type="Proteomes" id="UP001549119">
    <property type="component" value="Unassembled WGS sequence"/>
</dbReference>
<dbReference type="Pfam" id="PF10686">
    <property type="entry name" value="YAcAr"/>
    <property type="match status" value="1"/>
</dbReference>
<dbReference type="SUPFAM" id="SSF102405">
    <property type="entry name" value="MCP/YpsA-like"/>
    <property type="match status" value="1"/>
</dbReference>